<organism evidence="2 3">
    <name type="scientific">Streptomyces rubiginosohelvolus</name>
    <dbReference type="NCBI Taxonomy" id="67362"/>
    <lineage>
        <taxon>Bacteria</taxon>
        <taxon>Bacillati</taxon>
        <taxon>Actinomycetota</taxon>
        <taxon>Actinomycetes</taxon>
        <taxon>Kitasatosporales</taxon>
        <taxon>Streptomycetaceae</taxon>
        <taxon>Streptomyces</taxon>
    </lineage>
</organism>
<feature type="compositionally biased region" description="Low complexity" evidence="1">
    <location>
        <begin position="106"/>
        <end position="121"/>
    </location>
</feature>
<dbReference type="EMBL" id="BMUW01000027">
    <property type="protein sequence ID" value="GGZ82500.1"/>
    <property type="molecule type" value="Genomic_DNA"/>
</dbReference>
<evidence type="ECO:0000313" key="3">
    <source>
        <dbReference type="Proteomes" id="UP000624183"/>
    </source>
</evidence>
<dbReference type="Proteomes" id="UP000624183">
    <property type="component" value="Unassembled WGS sequence"/>
</dbReference>
<proteinExistence type="predicted"/>
<accession>A0ABQ3CFP9</accession>
<protein>
    <submittedName>
        <fullName evidence="2">Uncharacterized protein</fullName>
    </submittedName>
</protein>
<keyword evidence="3" id="KW-1185">Reference proteome</keyword>
<sequence>MTATRGRGRPTVFEPHTQTAYLDLLRHGLRLGEAADHLGISRATPNRARKTDPAFAAAMGEALEVGAKVRREGVPHGEYRYNVLKCRCVVCTRAATVARTGRRADAATQATAADEPPAETAGDVHPIRLDGAVVGESSTSFLLARAS</sequence>
<gene>
    <name evidence="2" type="ORF">GCM10010328_66240</name>
</gene>
<evidence type="ECO:0000256" key="1">
    <source>
        <dbReference type="SAM" id="MobiDB-lite"/>
    </source>
</evidence>
<evidence type="ECO:0000313" key="2">
    <source>
        <dbReference type="EMBL" id="GGZ82500.1"/>
    </source>
</evidence>
<feature type="region of interest" description="Disordered" evidence="1">
    <location>
        <begin position="100"/>
        <end position="124"/>
    </location>
</feature>
<reference evidence="3" key="1">
    <citation type="journal article" date="2019" name="Int. J. Syst. Evol. Microbiol.">
        <title>The Global Catalogue of Microorganisms (GCM) 10K type strain sequencing project: providing services to taxonomists for standard genome sequencing and annotation.</title>
        <authorList>
            <consortium name="The Broad Institute Genomics Platform"/>
            <consortium name="The Broad Institute Genome Sequencing Center for Infectious Disease"/>
            <person name="Wu L."/>
            <person name="Ma J."/>
        </authorList>
    </citation>
    <scope>NUCLEOTIDE SEQUENCE [LARGE SCALE GENOMIC DNA]</scope>
    <source>
        <strain evidence="3">JCM 4602</strain>
    </source>
</reference>
<name>A0ABQ3CFP9_9ACTN</name>
<comment type="caution">
    <text evidence="2">The sequence shown here is derived from an EMBL/GenBank/DDBJ whole genome shotgun (WGS) entry which is preliminary data.</text>
</comment>